<accession>A0A162V314</accession>
<dbReference type="EMBL" id="KV440972">
    <property type="protein sequence ID" value="OAD79603.1"/>
    <property type="molecule type" value="Genomic_DNA"/>
</dbReference>
<dbReference type="RefSeq" id="XP_018297643.1">
    <property type="nucleotide sequence ID" value="XM_018440365.1"/>
</dbReference>
<keyword evidence="3 5" id="KW-0863">Zinc-finger</keyword>
<dbReference type="Gene3D" id="3.30.160.60">
    <property type="entry name" value="Classic Zinc Finger"/>
    <property type="match status" value="1"/>
</dbReference>
<dbReference type="PROSITE" id="PS50157">
    <property type="entry name" value="ZINC_FINGER_C2H2_2"/>
    <property type="match status" value="1"/>
</dbReference>
<keyword evidence="4" id="KW-0862">Zinc</keyword>
<evidence type="ECO:0000256" key="2">
    <source>
        <dbReference type="ARBA" id="ARBA00022737"/>
    </source>
</evidence>
<dbReference type="GO" id="GO:0043565">
    <property type="term" value="F:sequence-specific DNA binding"/>
    <property type="evidence" value="ECO:0007669"/>
    <property type="project" value="TreeGrafter"/>
</dbReference>
<dbReference type="InParanoid" id="A0A162V314"/>
<name>A0A162V314_PHYB8</name>
<dbReference type="OrthoDB" id="3561125at2759"/>
<evidence type="ECO:0000256" key="3">
    <source>
        <dbReference type="ARBA" id="ARBA00022771"/>
    </source>
</evidence>
<feature type="region of interest" description="Disordered" evidence="6">
    <location>
        <begin position="355"/>
        <end position="374"/>
    </location>
</feature>
<protein>
    <submittedName>
        <fullName evidence="8">C2H2-type zinc finger transcription factor</fullName>
    </submittedName>
</protein>
<organism evidence="8 9">
    <name type="scientific">Phycomyces blakesleeanus (strain ATCC 8743b / DSM 1359 / FGSC 10004 / NBRC 33097 / NRRL 1555)</name>
    <dbReference type="NCBI Taxonomy" id="763407"/>
    <lineage>
        <taxon>Eukaryota</taxon>
        <taxon>Fungi</taxon>
        <taxon>Fungi incertae sedis</taxon>
        <taxon>Mucoromycota</taxon>
        <taxon>Mucoromycotina</taxon>
        <taxon>Mucoromycetes</taxon>
        <taxon>Mucorales</taxon>
        <taxon>Phycomycetaceae</taxon>
        <taxon>Phycomyces</taxon>
    </lineage>
</organism>
<dbReference type="GO" id="GO:0008270">
    <property type="term" value="F:zinc ion binding"/>
    <property type="evidence" value="ECO:0007669"/>
    <property type="project" value="UniProtKB-KW"/>
</dbReference>
<gene>
    <name evidence="8" type="ORF">PHYBLDRAFT_58649</name>
</gene>
<dbReference type="InterPro" id="IPR013087">
    <property type="entry name" value="Znf_C2H2_type"/>
</dbReference>
<evidence type="ECO:0000313" key="9">
    <source>
        <dbReference type="Proteomes" id="UP000077315"/>
    </source>
</evidence>
<dbReference type="PANTHER" id="PTHR24408:SF58">
    <property type="entry name" value="TRANSCRIPTION FACTOR (TFIIIA), PUTATIVE (AFU_ORTHOLOGUE AFUA_1G05150)-RELATED"/>
    <property type="match status" value="1"/>
</dbReference>
<dbReference type="VEuPathDB" id="FungiDB:PHYBLDRAFT_58649"/>
<dbReference type="GO" id="GO:0000981">
    <property type="term" value="F:DNA-binding transcription factor activity, RNA polymerase II-specific"/>
    <property type="evidence" value="ECO:0007669"/>
    <property type="project" value="TreeGrafter"/>
</dbReference>
<proteinExistence type="predicted"/>
<reference evidence="9" key="1">
    <citation type="submission" date="2015-06" db="EMBL/GenBank/DDBJ databases">
        <title>Expansion of signal transduction pathways in fungi by whole-genome duplication.</title>
        <authorList>
            <consortium name="DOE Joint Genome Institute"/>
            <person name="Corrochano L.M."/>
            <person name="Kuo A."/>
            <person name="Marcet-Houben M."/>
            <person name="Polaino S."/>
            <person name="Salamov A."/>
            <person name="Villalobos J.M."/>
            <person name="Alvarez M.I."/>
            <person name="Avalos J."/>
            <person name="Benito E.P."/>
            <person name="Benoit I."/>
            <person name="Burger G."/>
            <person name="Camino L.P."/>
            <person name="Canovas D."/>
            <person name="Cerda-Olmedo E."/>
            <person name="Cheng J.-F."/>
            <person name="Dominguez A."/>
            <person name="Elias M."/>
            <person name="Eslava A.P."/>
            <person name="Glaser F."/>
            <person name="Grimwood J."/>
            <person name="Gutierrez G."/>
            <person name="Heitman J."/>
            <person name="Henrissat B."/>
            <person name="Iturriaga E.A."/>
            <person name="Lang B.F."/>
            <person name="Lavin J.L."/>
            <person name="Lee S."/>
            <person name="Li W."/>
            <person name="Lindquist E."/>
            <person name="Lopez-Garcia S."/>
            <person name="Luque E.M."/>
            <person name="Marcos A.T."/>
            <person name="Martin J."/>
            <person name="McCluskey K."/>
            <person name="Medina H.R."/>
            <person name="Miralles-Duran A."/>
            <person name="Miyazaki A."/>
            <person name="Munoz-Torres E."/>
            <person name="Oguiza J.A."/>
            <person name="Ohm R."/>
            <person name="Olmedo M."/>
            <person name="Orejas M."/>
            <person name="Ortiz-Castellanos L."/>
            <person name="Pisabarro A.G."/>
            <person name="Rodriguez-Romero J."/>
            <person name="Ruiz-Herrera J."/>
            <person name="Ruiz-Vazquez R."/>
            <person name="Sanz C."/>
            <person name="Schackwitz W."/>
            <person name="Schmutz J."/>
            <person name="Shahriari M."/>
            <person name="Shelest E."/>
            <person name="Silva-Franco F."/>
            <person name="Soanes D."/>
            <person name="Syed K."/>
            <person name="Tagua V.G."/>
            <person name="Talbot N.J."/>
            <person name="Thon M."/>
            <person name="De vries R.P."/>
            <person name="Wiebenga A."/>
            <person name="Yadav J.S."/>
            <person name="Braun E.L."/>
            <person name="Baker S."/>
            <person name="Garre V."/>
            <person name="Horwitz B."/>
            <person name="Torres-Martinez S."/>
            <person name="Idnurm A."/>
            <person name="Herrera-Estrella A."/>
            <person name="Gabaldon T."/>
            <person name="Grigoriev I.V."/>
        </authorList>
    </citation>
    <scope>NUCLEOTIDE SEQUENCE [LARGE SCALE GENOMIC DNA]</scope>
    <source>
        <strain evidence="9">NRRL 1555(-)</strain>
    </source>
</reference>
<sequence length="398" mass="45168">MSIPDEYSICVVSIGASKLEYCHMRGRRCWCIRPFLLNKSFQPRVSVHCNPVCSSVVILNLVYLNTNDDRLIMTTNHPFQNSNQPQYYPKPCYTLNGADSTTRNKSQHNKSFSTTMVDQSRNTFDFNSPDIFVESQEVSFAPEYPDIALDFPDIYTIMNTANSGTSKDFNSSTSSLAGNLTPQSELFYEEPFGDIYLGNSQCYGSQRASNSISEYGSTHSSQCIDQYQTIPLTFDEQPHDYKVLDTPQFQNIPPFYLPVPDYRQSSVPMSLPVSSYHHTHQSMEFVVPSQAALMSSAVPIIHNRHQKVYHKYAQTKTVDPLVQSNELSGNRRSDGDTQPIQQDKKYACNQCDYQSNRNSNLSRHKETHAADRPKLSCGSCKKHFANKHNLGRHNCKKA</sequence>
<keyword evidence="9" id="KW-1185">Reference proteome</keyword>
<dbReference type="GeneID" id="29001271"/>
<dbReference type="FunFam" id="3.30.160.60:FF:000446">
    <property type="entry name" value="Zinc finger protein"/>
    <property type="match status" value="1"/>
</dbReference>
<dbReference type="AlphaFoldDB" id="A0A162V314"/>
<dbReference type="Proteomes" id="UP000077315">
    <property type="component" value="Unassembled WGS sequence"/>
</dbReference>
<evidence type="ECO:0000256" key="1">
    <source>
        <dbReference type="ARBA" id="ARBA00022723"/>
    </source>
</evidence>
<evidence type="ECO:0000259" key="7">
    <source>
        <dbReference type="PROSITE" id="PS50157"/>
    </source>
</evidence>
<evidence type="ECO:0000256" key="6">
    <source>
        <dbReference type="SAM" id="MobiDB-lite"/>
    </source>
</evidence>
<evidence type="ECO:0000313" key="8">
    <source>
        <dbReference type="EMBL" id="OAD79603.1"/>
    </source>
</evidence>
<evidence type="ECO:0000256" key="5">
    <source>
        <dbReference type="PROSITE-ProRule" id="PRU00042"/>
    </source>
</evidence>
<dbReference type="GO" id="GO:0005634">
    <property type="term" value="C:nucleus"/>
    <property type="evidence" value="ECO:0007669"/>
    <property type="project" value="TreeGrafter"/>
</dbReference>
<keyword evidence="2" id="KW-0677">Repeat</keyword>
<keyword evidence="1" id="KW-0479">Metal-binding</keyword>
<evidence type="ECO:0000256" key="4">
    <source>
        <dbReference type="ARBA" id="ARBA00022833"/>
    </source>
</evidence>
<dbReference type="SUPFAM" id="SSF57667">
    <property type="entry name" value="beta-beta-alpha zinc fingers"/>
    <property type="match status" value="1"/>
</dbReference>
<feature type="domain" description="C2H2-type" evidence="7">
    <location>
        <begin position="346"/>
        <end position="373"/>
    </location>
</feature>
<dbReference type="PANTHER" id="PTHR24408">
    <property type="entry name" value="ZINC FINGER PROTEIN"/>
    <property type="match status" value="1"/>
</dbReference>
<feature type="compositionally biased region" description="Basic and acidic residues" evidence="6">
    <location>
        <begin position="363"/>
        <end position="374"/>
    </location>
</feature>
<dbReference type="InterPro" id="IPR036236">
    <property type="entry name" value="Znf_C2H2_sf"/>
</dbReference>